<organism evidence="4 5">
    <name type="scientific">Ridgeia piscesae</name>
    <name type="common">Tubeworm</name>
    <dbReference type="NCBI Taxonomy" id="27915"/>
    <lineage>
        <taxon>Eukaryota</taxon>
        <taxon>Metazoa</taxon>
        <taxon>Spiralia</taxon>
        <taxon>Lophotrochozoa</taxon>
        <taxon>Annelida</taxon>
        <taxon>Polychaeta</taxon>
        <taxon>Sedentaria</taxon>
        <taxon>Canalipalpata</taxon>
        <taxon>Sabellida</taxon>
        <taxon>Siboglinidae</taxon>
        <taxon>Ridgeia</taxon>
    </lineage>
</organism>
<evidence type="ECO:0000313" key="4">
    <source>
        <dbReference type="EMBL" id="KAK2172288.1"/>
    </source>
</evidence>
<dbReference type="EMBL" id="JAODUO010000974">
    <property type="protein sequence ID" value="KAK2172288.1"/>
    <property type="molecule type" value="Genomic_DNA"/>
</dbReference>
<dbReference type="InterPro" id="IPR013790">
    <property type="entry name" value="Dwarfin"/>
</dbReference>
<dbReference type="GO" id="GO:0070411">
    <property type="term" value="F:I-SMAD binding"/>
    <property type="evidence" value="ECO:0007669"/>
    <property type="project" value="TreeGrafter"/>
</dbReference>
<dbReference type="SUPFAM" id="SSF49879">
    <property type="entry name" value="SMAD/FHA domain"/>
    <property type="match status" value="1"/>
</dbReference>
<dbReference type="AlphaFoldDB" id="A0AAD9KKZ4"/>
<dbReference type="FunFam" id="2.60.200.10:FF:000004">
    <property type="entry name" value="Mothers against decapentaplegic homolog"/>
    <property type="match status" value="1"/>
</dbReference>
<dbReference type="InterPro" id="IPR008984">
    <property type="entry name" value="SMAD_FHA_dom_sf"/>
</dbReference>
<reference evidence="4" key="1">
    <citation type="journal article" date="2023" name="Mol. Biol. Evol.">
        <title>Third-Generation Sequencing Reveals the Adaptive Role of the Epigenome in Three Deep-Sea Polychaetes.</title>
        <authorList>
            <person name="Perez M."/>
            <person name="Aroh O."/>
            <person name="Sun Y."/>
            <person name="Lan Y."/>
            <person name="Juniper S.K."/>
            <person name="Young C.R."/>
            <person name="Angers B."/>
            <person name="Qian P.Y."/>
        </authorList>
    </citation>
    <scope>NUCLEOTIDE SEQUENCE</scope>
    <source>
        <strain evidence="4">R07B-5</strain>
    </source>
</reference>
<dbReference type="GO" id="GO:0071144">
    <property type="term" value="C:heteromeric SMAD protein complex"/>
    <property type="evidence" value="ECO:0007669"/>
    <property type="project" value="TreeGrafter"/>
</dbReference>
<evidence type="ECO:0000256" key="2">
    <source>
        <dbReference type="ARBA" id="ARBA00023163"/>
    </source>
</evidence>
<feature type="domain" description="MH2" evidence="3">
    <location>
        <begin position="33"/>
        <end position="200"/>
    </location>
</feature>
<dbReference type="PANTHER" id="PTHR13703:SF54">
    <property type="entry name" value="MOTHERS AGAINST DECAPENTAPLEGIC HOMOLOG"/>
    <property type="match status" value="1"/>
</dbReference>
<name>A0AAD9KKZ4_RIDPI</name>
<comment type="caution">
    <text evidence="4">The sequence shown here is derived from an EMBL/GenBank/DDBJ whole genome shotgun (WGS) entry which is preliminary data.</text>
</comment>
<dbReference type="Pfam" id="PF03166">
    <property type="entry name" value="MH2"/>
    <property type="match status" value="1"/>
</dbReference>
<dbReference type="Gene3D" id="2.60.200.10">
    <property type="match status" value="1"/>
</dbReference>
<keyword evidence="1" id="KW-0805">Transcription regulation</keyword>
<evidence type="ECO:0000313" key="5">
    <source>
        <dbReference type="Proteomes" id="UP001209878"/>
    </source>
</evidence>
<dbReference type="GO" id="GO:0030154">
    <property type="term" value="P:cell differentiation"/>
    <property type="evidence" value="ECO:0007669"/>
    <property type="project" value="TreeGrafter"/>
</dbReference>
<keyword evidence="2" id="KW-0804">Transcription</keyword>
<dbReference type="PANTHER" id="PTHR13703">
    <property type="entry name" value="SMAD"/>
    <property type="match status" value="1"/>
</dbReference>
<proteinExistence type="predicted"/>
<evidence type="ECO:0000256" key="1">
    <source>
        <dbReference type="ARBA" id="ARBA00023015"/>
    </source>
</evidence>
<dbReference type="InterPro" id="IPR001132">
    <property type="entry name" value="SMAD_dom_Dwarfin-type"/>
</dbReference>
<evidence type="ECO:0000259" key="3">
    <source>
        <dbReference type="PROSITE" id="PS51076"/>
    </source>
</evidence>
<dbReference type="InterPro" id="IPR017855">
    <property type="entry name" value="SMAD-like_dom_sf"/>
</dbReference>
<dbReference type="Proteomes" id="UP001209878">
    <property type="component" value="Unassembled WGS sequence"/>
</dbReference>
<gene>
    <name evidence="4" type="ORF">NP493_973g00006</name>
</gene>
<dbReference type="PROSITE" id="PS51076">
    <property type="entry name" value="MH2"/>
    <property type="match status" value="1"/>
</dbReference>
<dbReference type="SMART" id="SM00524">
    <property type="entry name" value="DWB"/>
    <property type="match status" value="1"/>
</dbReference>
<sequence length="200" mass="22807">MRWNVTTLLAPGGAKMYQDSNTGSNGRQPADLWCKVAYWELRQRVGRQFAVFEPTVNVFQEQPRGDGMCLGVLQQATDCESIQRTRAKIGYGMTLSKEPDGVWVYNRSEHALFVNSPTLDLPNSRTFIVHKVLPGYCMNIFDFETAEMFARIRDPQFSDGPYDPNSIRISFAKGWGACYSRQFVSSCPCWAEVLLRRVDR</sequence>
<protein>
    <recommendedName>
        <fullName evidence="3">MH2 domain-containing protein</fullName>
    </recommendedName>
</protein>
<dbReference type="GO" id="GO:0140416">
    <property type="term" value="F:transcription regulator inhibitor activity"/>
    <property type="evidence" value="ECO:0007669"/>
    <property type="project" value="TreeGrafter"/>
</dbReference>
<accession>A0AAD9KKZ4</accession>
<keyword evidence="5" id="KW-1185">Reference proteome</keyword>
<dbReference type="GO" id="GO:0006357">
    <property type="term" value="P:regulation of transcription by RNA polymerase II"/>
    <property type="evidence" value="ECO:0007669"/>
    <property type="project" value="TreeGrafter"/>
</dbReference>
<dbReference type="GO" id="GO:0009653">
    <property type="term" value="P:anatomical structure morphogenesis"/>
    <property type="evidence" value="ECO:0007669"/>
    <property type="project" value="TreeGrafter"/>
</dbReference>
<dbReference type="GO" id="GO:0060395">
    <property type="term" value="P:SMAD protein signal transduction"/>
    <property type="evidence" value="ECO:0007669"/>
    <property type="project" value="TreeGrafter"/>
</dbReference>